<name>A0A140GR48_CLOPF</name>
<protein>
    <submittedName>
        <fullName evidence="2">Uncharacterized protein</fullName>
    </submittedName>
</protein>
<feature type="transmembrane region" description="Helical" evidence="1">
    <location>
        <begin position="41"/>
        <end position="60"/>
    </location>
</feature>
<accession>A0A140GR48</accession>
<proteinExistence type="predicted"/>
<keyword evidence="2" id="KW-0614">Plasmid</keyword>
<gene>
    <name evidence="2" type="ORF">JFP838_pA0091</name>
</gene>
<keyword evidence="1" id="KW-0472">Membrane</keyword>
<geneLocation type="plasmid" evidence="2 3">
    <name>pJFP838A</name>
</geneLocation>
<evidence type="ECO:0000256" key="1">
    <source>
        <dbReference type="SAM" id="Phobius"/>
    </source>
</evidence>
<evidence type="ECO:0000313" key="2">
    <source>
        <dbReference type="EMBL" id="AMN31007.1"/>
    </source>
</evidence>
<reference evidence="2 3" key="1">
    <citation type="journal article" date="2016" name="PLoS ONE">
        <title>Plasmid Characterization and Chromosome Analysis of Two netF+ Clostridium perfringens Isolates Associated with Foal and Canine Necrotizing Enteritis.</title>
        <authorList>
            <person name="Mehdizadeh Gohari I."/>
            <person name="Kropinski A.M."/>
            <person name="Weese S.J."/>
            <person name="Parreira V.R."/>
            <person name="Whitehead A.E."/>
            <person name="Boerlin P."/>
            <person name="Prescott J.F."/>
        </authorList>
    </citation>
    <scope>NUCLEOTIDE SEQUENCE [LARGE SCALE GENOMIC DNA]</scope>
    <source>
        <strain evidence="2 3">JP838</strain>
        <plasmid evidence="3">Plasmid pJFP838A</plasmid>
    </source>
</reference>
<dbReference type="PATRIC" id="fig|1502.177.peg.3297"/>
<dbReference type="AlphaFoldDB" id="A0A140GR48"/>
<organism evidence="2 3">
    <name type="scientific">Clostridium perfringens</name>
    <dbReference type="NCBI Taxonomy" id="1502"/>
    <lineage>
        <taxon>Bacteria</taxon>
        <taxon>Bacillati</taxon>
        <taxon>Bacillota</taxon>
        <taxon>Clostridia</taxon>
        <taxon>Eubacteriales</taxon>
        <taxon>Clostridiaceae</taxon>
        <taxon>Clostridium</taxon>
    </lineage>
</organism>
<feature type="transmembrane region" description="Helical" evidence="1">
    <location>
        <begin position="67"/>
        <end position="87"/>
    </location>
</feature>
<dbReference type="RefSeq" id="WP_061429615.1">
    <property type="nucleotide sequence ID" value="NZ_CATNZX010000001.1"/>
</dbReference>
<keyword evidence="1" id="KW-1133">Transmembrane helix</keyword>
<dbReference type="Proteomes" id="UP000070260">
    <property type="component" value="Plasmid pJFP838A"/>
</dbReference>
<sequence length="95" mass="10904">MSNKRTLTEEEKNAILDETNLENKRVEIKEEDVELTTKEKIRIIFVLIMYFAIPTGIFAFSAHKMHFNTIIGGILGFVFAIVIGWALKLHKPVDL</sequence>
<evidence type="ECO:0000313" key="3">
    <source>
        <dbReference type="Proteomes" id="UP000070260"/>
    </source>
</evidence>
<keyword evidence="1" id="KW-0812">Transmembrane</keyword>
<dbReference type="EMBL" id="CP013615">
    <property type="protein sequence ID" value="AMN31007.1"/>
    <property type="molecule type" value="Genomic_DNA"/>
</dbReference>